<dbReference type="PROSITE" id="PS51379">
    <property type="entry name" value="4FE4S_FER_2"/>
    <property type="match status" value="2"/>
</dbReference>
<dbReference type="Proteomes" id="UP000325981">
    <property type="component" value="Chromosome"/>
</dbReference>
<evidence type="ECO:0000256" key="8">
    <source>
        <dbReference type="ARBA" id="ARBA00023014"/>
    </source>
</evidence>
<dbReference type="InterPro" id="IPR050395">
    <property type="entry name" value="4Fe4S_Ferredoxin_RnfB"/>
</dbReference>
<feature type="binding site" evidence="10 11">
    <location>
        <position position="149"/>
    </location>
    <ligand>
        <name>[4Fe-4S] cluster</name>
        <dbReference type="ChEBI" id="CHEBI:49883"/>
        <label>3</label>
    </ligand>
</feature>
<dbReference type="InterPro" id="IPR007202">
    <property type="entry name" value="4Fe-4S_dom"/>
</dbReference>
<evidence type="ECO:0000256" key="9">
    <source>
        <dbReference type="ARBA" id="ARBA00023136"/>
    </source>
</evidence>
<dbReference type="PANTHER" id="PTHR43560:SF1">
    <property type="entry name" value="ION-TRANSLOCATING OXIDOREDUCTASE COMPLEX SUBUNIT B"/>
    <property type="match status" value="1"/>
</dbReference>
<evidence type="ECO:0000256" key="2">
    <source>
        <dbReference type="ARBA" id="ARBA00022485"/>
    </source>
</evidence>
<dbReference type="GO" id="GO:0009055">
    <property type="term" value="F:electron transfer activity"/>
    <property type="evidence" value="ECO:0007669"/>
    <property type="project" value="InterPro"/>
</dbReference>
<evidence type="ECO:0000256" key="11">
    <source>
        <dbReference type="PIRSR" id="PIRSR005784-1"/>
    </source>
</evidence>
<keyword evidence="10" id="KW-1003">Cell membrane</keyword>
<keyword evidence="6 10" id="KW-0249">Electron transport</keyword>
<dbReference type="GO" id="GO:0022900">
    <property type="term" value="P:electron transport chain"/>
    <property type="evidence" value="ECO:0007669"/>
    <property type="project" value="UniProtKB-UniRule"/>
</dbReference>
<gene>
    <name evidence="10" type="primary">rnfB</name>
    <name evidence="14" type="ORF">FQV33_02610</name>
</gene>
<dbReference type="PIRSF" id="PIRSF005784">
    <property type="entry name" value="Elect_transpt_RnfB"/>
    <property type="match status" value="1"/>
</dbReference>
<comment type="subunit">
    <text evidence="10">The complex is composed of six subunits: RnfA, RnfB, RnfC, RnfD, RnfE and RnfG.</text>
</comment>
<name>A0A5J6ZEM3_9GAMM</name>
<feature type="binding site" evidence="10 11">
    <location>
        <position position="119"/>
    </location>
    <ligand>
        <name>[4Fe-4S] cluster</name>
        <dbReference type="ChEBI" id="CHEBI:49883"/>
        <label>2</label>
    </ligand>
</feature>
<dbReference type="EC" id="7.-.-.-" evidence="10"/>
<feature type="binding site" evidence="10 11">
    <location>
        <position position="116"/>
    </location>
    <ligand>
        <name>[4Fe-4S] cluster</name>
        <dbReference type="ChEBI" id="CHEBI:49883"/>
        <label>2</label>
    </ligand>
</feature>
<dbReference type="PROSITE" id="PS51656">
    <property type="entry name" value="4FE4S"/>
    <property type="match status" value="1"/>
</dbReference>
<dbReference type="InterPro" id="IPR016463">
    <property type="entry name" value="RnfB/RsxB_Proteobac"/>
</dbReference>
<feature type="binding site" evidence="10 11">
    <location>
        <position position="156"/>
    </location>
    <ligand>
        <name>[4Fe-4S] cluster</name>
        <dbReference type="ChEBI" id="CHEBI:49883"/>
        <label>2</label>
    </ligand>
</feature>
<dbReference type="InterPro" id="IPR017896">
    <property type="entry name" value="4Fe4S_Fe-S-bd"/>
</dbReference>
<feature type="domain" description="4Fe-4S ferredoxin-type" evidence="12">
    <location>
        <begin position="137"/>
        <end position="166"/>
    </location>
</feature>
<dbReference type="GO" id="GO:0046872">
    <property type="term" value="F:metal ion binding"/>
    <property type="evidence" value="ECO:0007669"/>
    <property type="project" value="UniProtKB-KW"/>
</dbReference>
<dbReference type="PANTHER" id="PTHR43560">
    <property type="entry name" value="ION-TRANSLOCATING OXIDOREDUCTASE COMPLEX SUBUNIT B"/>
    <property type="match status" value="1"/>
</dbReference>
<dbReference type="HAMAP" id="MF_00463">
    <property type="entry name" value="RsxB_RnfB"/>
    <property type="match status" value="1"/>
</dbReference>
<keyword evidence="3 10" id="KW-0479">Metal-binding</keyword>
<dbReference type="AlphaFoldDB" id="A0A5J6ZEM3"/>
<dbReference type="Pfam" id="PF14697">
    <property type="entry name" value="Fer4_21"/>
    <property type="match status" value="1"/>
</dbReference>
<dbReference type="PROSITE" id="PS00198">
    <property type="entry name" value="4FE4S_FER_1"/>
    <property type="match status" value="2"/>
</dbReference>
<proteinExistence type="inferred from homology"/>
<comment type="similarity">
    <text evidence="10">Belongs to the 4Fe4S bacterial-type ferredoxin family. RnfB subfamily.</text>
</comment>
<keyword evidence="5 10" id="KW-1278">Translocase</keyword>
<evidence type="ECO:0000256" key="6">
    <source>
        <dbReference type="ARBA" id="ARBA00022982"/>
    </source>
</evidence>
<evidence type="ECO:0000313" key="15">
    <source>
        <dbReference type="Proteomes" id="UP000325981"/>
    </source>
</evidence>
<keyword evidence="4 10" id="KW-0677">Repeat</keyword>
<keyword evidence="2 10" id="KW-0004">4Fe-4S</keyword>
<feature type="binding site" evidence="10 11">
    <location>
        <position position="51"/>
    </location>
    <ligand>
        <name>[4Fe-4S] cluster</name>
        <dbReference type="ChEBI" id="CHEBI:49883"/>
        <label>1</label>
    </ligand>
</feature>
<dbReference type="OrthoDB" id="9789936at2"/>
<feature type="binding site" evidence="10 11">
    <location>
        <position position="126"/>
    </location>
    <ligand>
        <name>[4Fe-4S] cluster</name>
        <dbReference type="ChEBI" id="CHEBI:49883"/>
        <label>3</label>
    </ligand>
</feature>
<evidence type="ECO:0000259" key="12">
    <source>
        <dbReference type="PROSITE" id="PS51379"/>
    </source>
</evidence>
<evidence type="ECO:0000313" key="14">
    <source>
        <dbReference type="EMBL" id="QFQ32851.1"/>
    </source>
</evidence>
<keyword evidence="9 10" id="KW-0472">Membrane</keyword>
<evidence type="ECO:0000256" key="5">
    <source>
        <dbReference type="ARBA" id="ARBA00022967"/>
    </source>
</evidence>
<evidence type="ECO:0000256" key="4">
    <source>
        <dbReference type="ARBA" id="ARBA00022737"/>
    </source>
</evidence>
<evidence type="ECO:0000256" key="10">
    <source>
        <dbReference type="HAMAP-Rule" id="MF_00463"/>
    </source>
</evidence>
<feature type="binding site" evidence="10 11">
    <location>
        <position position="73"/>
    </location>
    <ligand>
        <name>[4Fe-4S] cluster</name>
        <dbReference type="ChEBI" id="CHEBI:49883"/>
        <label>1</label>
    </ligand>
</feature>
<feature type="binding site" evidence="10 11">
    <location>
        <position position="152"/>
    </location>
    <ligand>
        <name>[4Fe-4S] cluster</name>
        <dbReference type="ChEBI" id="CHEBI:49883"/>
        <label>3</label>
    </ligand>
</feature>
<reference evidence="14 15" key="1">
    <citation type="submission" date="2019-07" db="EMBL/GenBank/DDBJ databases">
        <title>Buchnera limit thermal tolerance of host aphids.</title>
        <authorList>
            <person name="Zhang B."/>
            <person name="Moran N."/>
        </authorList>
    </citation>
    <scope>NUCLEOTIDE SEQUENCE [LARGE SCALE GENOMIC DNA]</scope>
    <source>
        <strain evidence="14 15">Afa-UT1</strain>
    </source>
</reference>
<feature type="binding site" evidence="10 11">
    <location>
        <position position="48"/>
    </location>
    <ligand>
        <name>[4Fe-4S] cluster</name>
        <dbReference type="ChEBI" id="CHEBI:49883"/>
        <label>1</label>
    </ligand>
</feature>
<evidence type="ECO:0000256" key="1">
    <source>
        <dbReference type="ARBA" id="ARBA00022448"/>
    </source>
</evidence>
<keyword evidence="7 10" id="KW-0408">Iron</keyword>
<comment type="function">
    <text evidence="10">Part of a membrane-bound complex that couples electron transfer with translocation of ions across the membrane.</text>
</comment>
<feature type="binding site" evidence="10 11">
    <location>
        <position position="122"/>
    </location>
    <ligand>
        <name>[4Fe-4S] cluster</name>
        <dbReference type="ChEBI" id="CHEBI:49883"/>
        <label>2</label>
    </ligand>
</feature>
<dbReference type="InterPro" id="IPR017900">
    <property type="entry name" value="4Fe4S_Fe_S_CS"/>
</dbReference>
<dbReference type="NCBIfam" id="TIGR01944">
    <property type="entry name" value="rnfB"/>
    <property type="match status" value="1"/>
</dbReference>
<evidence type="ECO:0000256" key="3">
    <source>
        <dbReference type="ARBA" id="ARBA00022723"/>
    </source>
</evidence>
<dbReference type="SUPFAM" id="SSF54862">
    <property type="entry name" value="4Fe-4S ferredoxins"/>
    <property type="match status" value="1"/>
</dbReference>
<dbReference type="Gene3D" id="1.10.15.40">
    <property type="entry name" value="Electron transport complex subunit B, putative Fe-S cluster"/>
    <property type="match status" value="1"/>
</dbReference>
<feature type="binding site" evidence="10 11">
    <location>
        <position position="56"/>
    </location>
    <ligand>
        <name>[4Fe-4S] cluster</name>
        <dbReference type="ChEBI" id="CHEBI:49883"/>
        <label>1</label>
    </ligand>
</feature>
<dbReference type="EMBL" id="CP042427">
    <property type="protein sequence ID" value="QFQ32851.1"/>
    <property type="molecule type" value="Genomic_DNA"/>
</dbReference>
<keyword evidence="10" id="KW-0997">Cell inner membrane</keyword>
<dbReference type="InterPro" id="IPR010207">
    <property type="entry name" value="Elect_transpt_cplx_RnfB/RsxB"/>
</dbReference>
<evidence type="ECO:0000256" key="7">
    <source>
        <dbReference type="ARBA" id="ARBA00023004"/>
    </source>
</evidence>
<comment type="subcellular location">
    <subcellularLocation>
        <location evidence="10">Cell inner membrane</location>
    </subcellularLocation>
</comment>
<evidence type="ECO:0000259" key="13">
    <source>
        <dbReference type="PROSITE" id="PS51656"/>
    </source>
</evidence>
<organism evidence="14 15">
    <name type="scientific">Buchnera aphidicola</name>
    <name type="common">Aphis fabae</name>
    <dbReference type="NCBI Taxonomy" id="571430"/>
    <lineage>
        <taxon>Bacteria</taxon>
        <taxon>Pseudomonadati</taxon>
        <taxon>Pseudomonadota</taxon>
        <taxon>Gammaproteobacteria</taxon>
        <taxon>Enterobacterales</taxon>
        <taxon>Erwiniaceae</taxon>
        <taxon>Buchnera</taxon>
    </lineage>
</organism>
<feature type="binding site" evidence="10 11">
    <location>
        <position position="146"/>
    </location>
    <ligand>
        <name>[4Fe-4S] cluster</name>
        <dbReference type="ChEBI" id="CHEBI:49883"/>
        <label>3</label>
    </ligand>
</feature>
<dbReference type="Gene3D" id="3.30.70.20">
    <property type="match status" value="1"/>
</dbReference>
<keyword evidence="1 10" id="KW-0813">Transport</keyword>
<sequence>MSIIIIILIFSLVSFLLGLILAYTHYLFPVKTDPIINKINNELPQSQCAQCGYPGCYPYAKAIINKNEKINKCIPGGSELIFKITKLLNLDKNIEDINIQNKSLVYTTVKIDEKNCVGCSKCAIFCPVDAIIGAPNFMHTVVQKFCTGCNICLLHCPTNCIKIIKE</sequence>
<dbReference type="GO" id="GO:0051539">
    <property type="term" value="F:4 iron, 4 sulfur cluster binding"/>
    <property type="evidence" value="ECO:0007669"/>
    <property type="project" value="UniProtKB-UniRule"/>
</dbReference>
<feature type="region of interest" description="Hydrophobic" evidence="10">
    <location>
        <begin position="1"/>
        <end position="25"/>
    </location>
</feature>
<comment type="caution">
    <text evidence="10">Lacks conserved residue(s) required for the propagation of feature annotation.</text>
</comment>
<dbReference type="Pfam" id="PF04060">
    <property type="entry name" value="FeS"/>
    <property type="match status" value="1"/>
</dbReference>
<dbReference type="GO" id="GO:0005886">
    <property type="term" value="C:plasma membrane"/>
    <property type="evidence" value="ECO:0007669"/>
    <property type="project" value="UniProtKB-SubCell"/>
</dbReference>
<keyword evidence="8 10" id="KW-0411">Iron-sulfur</keyword>
<feature type="domain" description="4Fe-4S ferredoxin-type" evidence="12">
    <location>
        <begin position="107"/>
        <end position="136"/>
    </location>
</feature>
<comment type="cofactor">
    <cofactor evidence="10 11">
        <name>[4Fe-4S] cluster</name>
        <dbReference type="ChEBI" id="CHEBI:49883"/>
    </cofactor>
    <text evidence="10 11">Binds 3 [4Fe-4S] clusters.</text>
</comment>
<protein>
    <recommendedName>
        <fullName evidence="10">Ion-translocating oxidoreductase complex subunit B</fullName>
        <ecNumber evidence="10">7.-.-.-</ecNumber>
    </recommendedName>
    <alternativeName>
        <fullName evidence="10">Rnf electron transport complex subunit B</fullName>
    </alternativeName>
</protein>
<accession>A0A5J6ZEM3</accession>
<feature type="domain" description="4Fe-4S" evidence="13">
    <location>
        <begin position="31"/>
        <end position="90"/>
    </location>
</feature>